<protein>
    <submittedName>
        <fullName evidence="2">Transmembrane protein</fullName>
    </submittedName>
</protein>
<evidence type="ECO:0000313" key="2">
    <source>
        <dbReference type="EMBL" id="QYA18324.1"/>
    </source>
</evidence>
<dbReference type="EMBL" id="MZ420154">
    <property type="protein sequence ID" value="QYA18324.1"/>
    <property type="molecule type" value="Genomic_DNA"/>
</dbReference>
<keyword evidence="2" id="KW-0472">Membrane</keyword>
<reference evidence="2" key="1">
    <citation type="submission" date="2021-06" db="EMBL/GenBank/DDBJ databases">
        <authorList>
            <person name="Rolland C."/>
        </authorList>
    </citation>
    <scope>NUCLEOTIDE SEQUENCE</scope>
    <source>
        <strain evidence="2">347.936635</strain>
    </source>
</reference>
<gene>
    <name evidence="2" type="ORF">KOM_12_54</name>
</gene>
<feature type="region of interest" description="Disordered" evidence="1">
    <location>
        <begin position="1"/>
        <end position="21"/>
    </location>
</feature>
<proteinExistence type="predicted"/>
<keyword evidence="2" id="KW-0812">Transmembrane</keyword>
<accession>A0A8F8PQQ1</accession>
<sequence>MKRTREERIDELPVKKRQKSDVDTPFNPLGGLVEDVWNIIFEALNNDMYSKLQLSLSNKHFRALFRDKVKDIIVSDLGKPTEHYWDLNRILPPGSEIKYRPTQYHLYHRSQPTPIIITEDDINSLFDSIKRPSTHTDIDLPIFDGAYNDESDNDSEESYNNSDSESDIDDRSESVEQPDELAETLTKWRETTSMDVELRKRLLSLLDCFYIPDLSICSYEVHYHEDSIFVLLQRDYNFLLLECTIEQSSESAPRKQKIVSYEWQPQWLSLSNVFENKRSARMVVYDQIMMIVQPSSLVYFFDLENKQCMIPTPIPNTALDLQTDIIRTEAGTFIRFTSNMAESENGTPTLDYYIRVPSDKCNQKIVPCE</sequence>
<feature type="region of interest" description="Disordered" evidence="1">
    <location>
        <begin position="149"/>
        <end position="179"/>
    </location>
</feature>
<organism evidence="2">
    <name type="scientific">Clandestinovirus</name>
    <dbReference type="NCBI Taxonomy" id="2831644"/>
    <lineage>
        <taxon>Viruses</taxon>
    </lineage>
</organism>
<name>A0A8F8PQQ1_9VIRU</name>
<evidence type="ECO:0000256" key="1">
    <source>
        <dbReference type="SAM" id="MobiDB-lite"/>
    </source>
</evidence>